<comment type="caution">
    <text evidence="8">The sequence shown here is derived from an EMBL/GenBank/DDBJ whole genome shotgun (WGS) entry which is preliminary data.</text>
</comment>
<feature type="region of interest" description="Disordered" evidence="5">
    <location>
        <begin position="310"/>
        <end position="331"/>
    </location>
</feature>
<evidence type="ECO:0000313" key="8">
    <source>
        <dbReference type="EMBL" id="KAJ3509327.1"/>
    </source>
</evidence>
<evidence type="ECO:0000256" key="1">
    <source>
        <dbReference type="ARBA" id="ARBA00004167"/>
    </source>
</evidence>
<evidence type="ECO:0000256" key="4">
    <source>
        <dbReference type="ARBA" id="ARBA00023136"/>
    </source>
</evidence>
<dbReference type="GO" id="GO:0071944">
    <property type="term" value="C:cell periphery"/>
    <property type="evidence" value="ECO:0007669"/>
    <property type="project" value="UniProtKB-ARBA"/>
</dbReference>
<keyword evidence="2 6" id="KW-0812">Transmembrane</keyword>
<keyword evidence="3 6" id="KW-1133">Transmembrane helix</keyword>
<dbReference type="PANTHER" id="PTHR15549:SF26">
    <property type="entry name" value="AXIAL BUDDING PATTERN PROTEIN 2-RELATED"/>
    <property type="match status" value="1"/>
</dbReference>
<evidence type="ECO:0000256" key="2">
    <source>
        <dbReference type="ARBA" id="ARBA00022692"/>
    </source>
</evidence>
<dbReference type="EMBL" id="JANKHO010000486">
    <property type="protein sequence ID" value="KAJ3509327.1"/>
    <property type="molecule type" value="Genomic_DNA"/>
</dbReference>
<comment type="subcellular location">
    <subcellularLocation>
        <location evidence="1">Membrane</location>
        <topology evidence="1">Single-pass membrane protein</topology>
    </subcellularLocation>
</comment>
<evidence type="ECO:0000256" key="7">
    <source>
        <dbReference type="SAM" id="SignalP"/>
    </source>
</evidence>
<dbReference type="Proteomes" id="UP001148786">
    <property type="component" value="Unassembled WGS sequence"/>
</dbReference>
<accession>A0A9W8MX19</accession>
<feature type="compositionally biased region" description="Polar residues" evidence="5">
    <location>
        <begin position="317"/>
        <end position="331"/>
    </location>
</feature>
<dbReference type="InterPro" id="IPR051694">
    <property type="entry name" value="Immunoregulatory_rcpt-like"/>
</dbReference>
<protein>
    <submittedName>
        <fullName evidence="8">Uncharacterized protein</fullName>
    </submittedName>
</protein>
<feature type="region of interest" description="Disordered" evidence="5">
    <location>
        <begin position="122"/>
        <end position="172"/>
    </location>
</feature>
<gene>
    <name evidence="8" type="ORF">NLJ89_g5279</name>
</gene>
<name>A0A9W8MX19_9AGAR</name>
<evidence type="ECO:0000313" key="9">
    <source>
        <dbReference type="Proteomes" id="UP001148786"/>
    </source>
</evidence>
<proteinExistence type="predicted"/>
<reference evidence="8" key="1">
    <citation type="submission" date="2022-07" db="EMBL/GenBank/DDBJ databases">
        <title>Genome Sequence of Agrocybe chaxingu.</title>
        <authorList>
            <person name="Buettner E."/>
        </authorList>
    </citation>
    <scope>NUCLEOTIDE SEQUENCE</scope>
    <source>
        <strain evidence="8">MP-N11</strain>
    </source>
</reference>
<feature type="signal peptide" evidence="7">
    <location>
        <begin position="1"/>
        <end position="20"/>
    </location>
</feature>
<evidence type="ECO:0000256" key="3">
    <source>
        <dbReference type="ARBA" id="ARBA00022989"/>
    </source>
</evidence>
<dbReference type="OrthoDB" id="3068188at2759"/>
<keyword evidence="9" id="KW-1185">Reference proteome</keyword>
<evidence type="ECO:0000256" key="6">
    <source>
        <dbReference type="SAM" id="Phobius"/>
    </source>
</evidence>
<dbReference type="PANTHER" id="PTHR15549">
    <property type="entry name" value="PAIRED IMMUNOGLOBULIN-LIKE TYPE 2 RECEPTOR"/>
    <property type="match status" value="1"/>
</dbReference>
<keyword evidence="4 6" id="KW-0472">Membrane</keyword>
<feature type="region of interest" description="Disordered" evidence="5">
    <location>
        <begin position="368"/>
        <end position="421"/>
    </location>
</feature>
<feature type="compositionally biased region" description="Low complexity" evidence="5">
    <location>
        <begin position="122"/>
        <end position="161"/>
    </location>
</feature>
<dbReference type="AlphaFoldDB" id="A0A9W8MX19"/>
<feature type="chain" id="PRO_5040816769" evidence="7">
    <location>
        <begin position="21"/>
        <end position="421"/>
    </location>
</feature>
<sequence>MLMVFRWILLFALLFPGCLAYVITTEPWQTNRPVPGGTLFYDIQYTEGEVVLVDILLISATRGNTTTIFGDSDLRKQDDANAGFTIPFVPPGMYMVRLVETSTKQFLADSPQFEIFTVGTSSTSSSATSLPPTALPTFTGLTTTSTSSGSSTSNTAGAAGTDNSTSSESSPPVGAIVGGVLGGLLVLVILGIVVWRRRRRGAGEVAENVLPTSEAKSGFVQPYTLSPRPVEGLGTLTDPEGASIYPSSMAPSTAVNRQAGPLPSKFQVMLGKGYSGAGEGSSSVSVTALMSPESRTDLLRRERERINREIAELENRTNTSGSQGTASMSLPSNITATSVAAPSSSPPRDQDLAAQLEALRNQIRQMEERQAYGTNVVDFEPPPGYDGPAPQHIPEPSASGAGESRPLPTPRTVQIDRKEPL</sequence>
<keyword evidence="7" id="KW-0732">Signal</keyword>
<feature type="transmembrane region" description="Helical" evidence="6">
    <location>
        <begin position="173"/>
        <end position="195"/>
    </location>
</feature>
<dbReference type="GO" id="GO:0016020">
    <property type="term" value="C:membrane"/>
    <property type="evidence" value="ECO:0007669"/>
    <property type="project" value="UniProtKB-SubCell"/>
</dbReference>
<evidence type="ECO:0000256" key="5">
    <source>
        <dbReference type="SAM" id="MobiDB-lite"/>
    </source>
</evidence>
<organism evidence="8 9">
    <name type="scientific">Agrocybe chaxingu</name>
    <dbReference type="NCBI Taxonomy" id="84603"/>
    <lineage>
        <taxon>Eukaryota</taxon>
        <taxon>Fungi</taxon>
        <taxon>Dikarya</taxon>
        <taxon>Basidiomycota</taxon>
        <taxon>Agaricomycotina</taxon>
        <taxon>Agaricomycetes</taxon>
        <taxon>Agaricomycetidae</taxon>
        <taxon>Agaricales</taxon>
        <taxon>Agaricineae</taxon>
        <taxon>Strophariaceae</taxon>
        <taxon>Agrocybe</taxon>
    </lineage>
</organism>